<evidence type="ECO:0000313" key="2">
    <source>
        <dbReference type="Proteomes" id="UP000051574"/>
    </source>
</evidence>
<dbReference type="InterPro" id="IPR038905">
    <property type="entry name" value="ARMC2"/>
</dbReference>
<dbReference type="EMBL" id="LJIG01022635">
    <property type="protein sequence ID" value="KRT79515.1"/>
    <property type="molecule type" value="Genomic_DNA"/>
</dbReference>
<dbReference type="PANTHER" id="PTHR21356:SF1">
    <property type="entry name" value="ARMADILLO REPEAT-CONTAINING PROTEIN 2"/>
    <property type="match status" value="1"/>
</dbReference>
<accession>A0A0T6AX33</accession>
<keyword evidence="2" id="KW-1185">Reference proteome</keyword>
<dbReference type="PANTHER" id="PTHR21356">
    <property type="entry name" value="ARMADILLO REPEAT CONTAINING 2"/>
    <property type="match status" value="1"/>
</dbReference>
<comment type="caution">
    <text evidence="1">The sequence shown here is derived from an EMBL/GenBank/DDBJ whole genome shotgun (WGS) entry which is preliminary data.</text>
</comment>
<reference evidence="1 2" key="1">
    <citation type="submission" date="2015-09" db="EMBL/GenBank/DDBJ databases">
        <title>Draft genome of the scarab beetle Oryctes borbonicus.</title>
        <authorList>
            <person name="Meyer J.M."/>
            <person name="Markov G.V."/>
            <person name="Baskaran P."/>
            <person name="Herrmann M."/>
            <person name="Sommer R.J."/>
            <person name="Roedelsperger C."/>
        </authorList>
    </citation>
    <scope>NUCLEOTIDE SEQUENCE [LARGE SCALE GENOMIC DNA]</scope>
    <source>
        <strain evidence="1">OB123</strain>
        <tissue evidence="1">Whole animal</tissue>
    </source>
</reference>
<gene>
    <name evidence="1" type="ORF">AMK59_8475</name>
</gene>
<dbReference type="AlphaFoldDB" id="A0A0T6AX33"/>
<dbReference type="GO" id="GO:0044782">
    <property type="term" value="P:cilium organization"/>
    <property type="evidence" value="ECO:0007669"/>
    <property type="project" value="TreeGrafter"/>
</dbReference>
<protein>
    <submittedName>
        <fullName evidence="1">Uncharacterized protein</fullName>
    </submittedName>
</protein>
<dbReference type="OrthoDB" id="247006at2759"/>
<name>A0A0T6AX33_9SCAR</name>
<proteinExistence type="predicted"/>
<sequence>MKSQLGAASKVGLAFYEPPPRKTSAEIINEAKLAIKGADAQVTDNSYATSTVKPLQTQRPFTPRDKERLLFGKKSKPNRPPSSFSLKYLQNESELSIPISTPEDGNEVTPKRINAGVRATSFKQHPKESAKNIRQRSGSIAEINEDKIFNVGVKELNIQKIKLPTLDSLKPISKRKLLKNTFSLDNLPEEAETAFNINFDGRKAFSSPQEKTEFSELSKNNSPFGRSSKKHSLSQCLLLEPQNLSKIFENKQIIENSETLFIKTGYFNNVIDVNKSDTKIYALDDAATAKDKTVDEVIELLIAESVKTHNDADVIELLGVLYECMEKENMLNAKVSSKTKIHILKCLYKFVESHNEKLLLSIARIILALKVTGNNLSGVCKLIFKVSKNDKNDNLFFQKNILELFVDAIGRSSPLDDCEACVYGYGSIKFLTMNSNLLQKILSLGILPLMLLHVKIINSAVRKATLAS</sequence>
<dbReference type="Proteomes" id="UP000051574">
    <property type="component" value="Unassembled WGS sequence"/>
</dbReference>
<evidence type="ECO:0000313" key="1">
    <source>
        <dbReference type="EMBL" id="KRT79515.1"/>
    </source>
</evidence>
<organism evidence="1 2">
    <name type="scientific">Oryctes borbonicus</name>
    <dbReference type="NCBI Taxonomy" id="1629725"/>
    <lineage>
        <taxon>Eukaryota</taxon>
        <taxon>Metazoa</taxon>
        <taxon>Ecdysozoa</taxon>
        <taxon>Arthropoda</taxon>
        <taxon>Hexapoda</taxon>
        <taxon>Insecta</taxon>
        <taxon>Pterygota</taxon>
        <taxon>Neoptera</taxon>
        <taxon>Endopterygota</taxon>
        <taxon>Coleoptera</taxon>
        <taxon>Polyphaga</taxon>
        <taxon>Scarabaeiformia</taxon>
        <taxon>Scarabaeidae</taxon>
        <taxon>Dynastinae</taxon>
        <taxon>Oryctes</taxon>
    </lineage>
</organism>